<sequence>MLDLDIQEPAVFGGIGSVSTKNIFEKDGKLFIGEAAGLQDMLWGFGMRYAIVSGYLAAQSIIGNKSFTRLAQRRFGLKLKAGVVNRFVWEMLSRSSYSLTLGIMKREKDPFRSLYSFHNFNLLQKLVYPLALRYVRNHYPKLSV</sequence>
<comment type="caution">
    <text evidence="1">The sequence shown here is derived from an EMBL/GenBank/DDBJ whole genome shotgun (WGS) entry which is preliminary data.</text>
</comment>
<proteinExistence type="predicted"/>
<name>A0A1W9NXQ3_UNCC3</name>
<dbReference type="EMBL" id="MZGJ01000013">
    <property type="protein sequence ID" value="OQX50935.1"/>
    <property type="molecule type" value="Genomic_DNA"/>
</dbReference>
<organism evidence="1 2">
    <name type="scientific">candidate division CPR3 bacterium 4484_211</name>
    <dbReference type="NCBI Taxonomy" id="1968527"/>
    <lineage>
        <taxon>Bacteria</taxon>
        <taxon>Bacteria division CPR3</taxon>
    </lineage>
</organism>
<dbReference type="STRING" id="1968527.B5M47_02625"/>
<gene>
    <name evidence="1" type="ORF">B5M47_02625</name>
</gene>
<protein>
    <recommendedName>
        <fullName evidence="3">FAD-dependent oxidoreductase 2 FAD binding domain-containing protein</fullName>
    </recommendedName>
</protein>
<dbReference type="InterPro" id="IPR036188">
    <property type="entry name" value="FAD/NAD-bd_sf"/>
</dbReference>
<dbReference type="SUPFAM" id="SSF51905">
    <property type="entry name" value="FAD/NAD(P)-binding domain"/>
    <property type="match status" value="1"/>
</dbReference>
<evidence type="ECO:0000313" key="2">
    <source>
        <dbReference type="Proteomes" id="UP000192520"/>
    </source>
</evidence>
<reference evidence="2" key="1">
    <citation type="submission" date="2017-03" db="EMBL/GenBank/DDBJ databases">
        <title>Novel pathways for hydrocarbon cycling and metabolic interdependencies in hydrothermal sediment communities.</title>
        <authorList>
            <person name="Dombrowski N."/>
            <person name="Seitz K."/>
            <person name="Teske A."/>
            <person name="Baker B."/>
        </authorList>
    </citation>
    <scope>NUCLEOTIDE SEQUENCE [LARGE SCALE GENOMIC DNA]</scope>
</reference>
<dbReference type="Proteomes" id="UP000192520">
    <property type="component" value="Unassembled WGS sequence"/>
</dbReference>
<dbReference type="Gene3D" id="3.50.50.60">
    <property type="entry name" value="FAD/NAD(P)-binding domain"/>
    <property type="match status" value="1"/>
</dbReference>
<dbReference type="AlphaFoldDB" id="A0A1W9NXQ3"/>
<evidence type="ECO:0000313" key="1">
    <source>
        <dbReference type="EMBL" id="OQX50935.1"/>
    </source>
</evidence>
<evidence type="ECO:0008006" key="3">
    <source>
        <dbReference type="Google" id="ProtNLM"/>
    </source>
</evidence>
<accession>A0A1W9NXQ3</accession>